<proteinExistence type="inferred from homology"/>
<evidence type="ECO:0000259" key="3">
    <source>
        <dbReference type="Pfam" id="PF01648"/>
    </source>
</evidence>
<dbReference type="PANTHER" id="PTHR12215:SF10">
    <property type="entry name" value="L-AMINOADIPATE-SEMIALDEHYDE DEHYDROGENASE-PHOSPHOPANTETHEINYL TRANSFERASE"/>
    <property type="match status" value="1"/>
</dbReference>
<dbReference type="InterPro" id="IPR037143">
    <property type="entry name" value="4-PPantetheinyl_Trfase_dom_sf"/>
</dbReference>
<organism evidence="4 7">
    <name type="scientific">Bifidobacterium longum subsp. infantis</name>
    <dbReference type="NCBI Taxonomy" id="1682"/>
    <lineage>
        <taxon>Bacteria</taxon>
        <taxon>Bacillati</taxon>
        <taxon>Actinomycetota</taxon>
        <taxon>Actinomycetes</taxon>
        <taxon>Bifidobacteriales</taxon>
        <taxon>Bifidobacteriaceae</taxon>
        <taxon>Bifidobacterium</taxon>
    </lineage>
</organism>
<evidence type="ECO:0000313" key="4">
    <source>
        <dbReference type="EMBL" id="THJ29962.1"/>
    </source>
</evidence>
<evidence type="ECO:0000256" key="2">
    <source>
        <dbReference type="ARBA" id="ARBA00022679"/>
    </source>
</evidence>
<dbReference type="GO" id="GO:0000287">
    <property type="term" value="F:magnesium ion binding"/>
    <property type="evidence" value="ECO:0007669"/>
    <property type="project" value="InterPro"/>
</dbReference>
<feature type="domain" description="4'-phosphopantetheinyl transferase" evidence="3">
    <location>
        <begin position="123"/>
        <end position="190"/>
    </location>
</feature>
<dbReference type="RefSeq" id="WP_136500273.1">
    <property type="nucleotide sequence ID" value="NZ_CABWKE010000012.1"/>
</dbReference>
<dbReference type="SUPFAM" id="SSF56214">
    <property type="entry name" value="4'-phosphopantetheinyl transferase"/>
    <property type="match status" value="2"/>
</dbReference>
<dbReference type="GO" id="GO:0019878">
    <property type="term" value="P:lysine biosynthetic process via aminoadipic acid"/>
    <property type="evidence" value="ECO:0007669"/>
    <property type="project" value="TreeGrafter"/>
</dbReference>
<dbReference type="EMBL" id="SSWL01000004">
    <property type="protein sequence ID" value="THJ29962.1"/>
    <property type="molecule type" value="Genomic_DNA"/>
</dbReference>
<dbReference type="EMBL" id="CABWKE010000012">
    <property type="protein sequence ID" value="VWQ27639.1"/>
    <property type="molecule type" value="Genomic_DNA"/>
</dbReference>
<reference evidence="8 9" key="2">
    <citation type="submission" date="2019-10" db="EMBL/GenBank/DDBJ databases">
        <authorList>
            <consortium name="Melissa Lawson"/>
            <person name="O'neill I."/>
        </authorList>
    </citation>
    <scope>NUCLEOTIDE SEQUENCE [LARGE SCALE GENOMIC DNA]</scope>
    <source>
        <strain evidence="6">LH_664</strain>
        <strain evidence="5">LH_665</strain>
    </source>
</reference>
<evidence type="ECO:0000313" key="6">
    <source>
        <dbReference type="EMBL" id="VWQ34482.1"/>
    </source>
</evidence>
<reference evidence="4 7" key="1">
    <citation type="submission" date="2019-04" db="EMBL/GenBank/DDBJ databases">
        <title>Genome Announcement To Ensure Probiotic Safety of Bifidobacterium longum subsp infantis UBBI-01.</title>
        <authorList>
            <person name="Sulthana A."/>
            <person name="Lakshmi S.G."/>
            <person name="Madempudi R.S."/>
        </authorList>
    </citation>
    <scope>NUCLEOTIDE SEQUENCE [LARGE SCALE GENOMIC DNA]</scope>
    <source>
        <strain evidence="4 7">UBBI-01</strain>
    </source>
</reference>
<name>A0A4V3YW54_BIFLI</name>
<comment type="similarity">
    <text evidence="1">Belongs to the P-Pant transferase superfamily. Gsp/Sfp/HetI/AcpT family.</text>
</comment>
<evidence type="ECO:0000256" key="1">
    <source>
        <dbReference type="ARBA" id="ARBA00010990"/>
    </source>
</evidence>
<dbReference type="Proteomes" id="UP000306697">
    <property type="component" value="Unassembled WGS sequence"/>
</dbReference>
<evidence type="ECO:0000313" key="7">
    <source>
        <dbReference type="Proteomes" id="UP000306697"/>
    </source>
</evidence>
<keyword evidence="2 4" id="KW-0808">Transferase</keyword>
<dbReference type="GO" id="GO:0005829">
    <property type="term" value="C:cytosol"/>
    <property type="evidence" value="ECO:0007669"/>
    <property type="project" value="TreeGrafter"/>
</dbReference>
<protein>
    <submittedName>
        <fullName evidence="5">4'-phosphopantetheinyl transferase sfp</fullName>
    </submittedName>
    <submittedName>
        <fullName evidence="4">4'-phosphopantetheinyl transferase superfamily protein</fullName>
    </submittedName>
</protein>
<gene>
    <name evidence="5" type="primary">sfp</name>
    <name evidence="6" type="ORF">BIFLH664_00801</name>
    <name evidence="5" type="ORF">BIFLH665_00734</name>
    <name evidence="4" type="ORF">E6L38_03030</name>
</gene>
<dbReference type="Proteomes" id="UP000494179">
    <property type="component" value="Unassembled WGS sequence"/>
</dbReference>
<dbReference type="EMBL" id="CABWKI010000008">
    <property type="protein sequence ID" value="VWQ34482.1"/>
    <property type="molecule type" value="Genomic_DNA"/>
</dbReference>
<dbReference type="InterPro" id="IPR008278">
    <property type="entry name" value="4-PPantetheinyl_Trfase_dom"/>
</dbReference>
<evidence type="ECO:0000313" key="9">
    <source>
        <dbReference type="Proteomes" id="UP000494270"/>
    </source>
</evidence>
<dbReference type="AlphaFoldDB" id="A0A4V3YW54"/>
<comment type="caution">
    <text evidence="4">The sequence shown here is derived from an EMBL/GenBank/DDBJ whole genome shotgun (WGS) entry which is preliminary data.</text>
</comment>
<dbReference type="GO" id="GO:0008897">
    <property type="term" value="F:holo-[acyl-carrier-protein] synthase activity"/>
    <property type="evidence" value="ECO:0007669"/>
    <property type="project" value="InterPro"/>
</dbReference>
<sequence length="255" mass="28216">MIKTLSSILDSESHRSGTGLVVDCYETSVIPSIYHDCESILRESENSFSCRVIGMTNRMSQAQTLTGRWLVAHAFGIPLEELLCGDMITLSAYGKPKFSDTSKGWFSISHSGTRVIVAKSDYPIGVDIEQCHKAVPYIPYTVLTASEQVLVGSDYDAFLYMWVRKESVAKLVGTGLSMPLRFLDCSRNPIRFGGGALHGQSWVGEALSPEIFVYNFDRTDGEYIGALASYHHDVCLAYHFVDSRAIEVINKASFS</sequence>
<dbReference type="PANTHER" id="PTHR12215">
    <property type="entry name" value="PHOSPHOPANTETHEINE TRANSFERASE"/>
    <property type="match status" value="1"/>
</dbReference>
<dbReference type="Proteomes" id="UP000494270">
    <property type="component" value="Unassembled WGS sequence"/>
</dbReference>
<evidence type="ECO:0000313" key="5">
    <source>
        <dbReference type="EMBL" id="VWQ27639.1"/>
    </source>
</evidence>
<accession>A0A4V3YW54</accession>
<dbReference type="InterPro" id="IPR050559">
    <property type="entry name" value="P-Pant_transferase_sf"/>
</dbReference>
<dbReference type="Pfam" id="PF01648">
    <property type="entry name" value="ACPS"/>
    <property type="match status" value="1"/>
</dbReference>
<evidence type="ECO:0000313" key="8">
    <source>
        <dbReference type="Proteomes" id="UP000494179"/>
    </source>
</evidence>
<dbReference type="Gene3D" id="3.90.470.20">
    <property type="entry name" value="4'-phosphopantetheinyl transferase domain"/>
    <property type="match status" value="1"/>
</dbReference>